<dbReference type="InterPro" id="IPR014284">
    <property type="entry name" value="RNA_pol_sigma-70_dom"/>
</dbReference>
<dbReference type="SUPFAM" id="SSF88659">
    <property type="entry name" value="Sigma3 and sigma4 domains of RNA polymerase sigma factors"/>
    <property type="match status" value="1"/>
</dbReference>
<dbReference type="AlphaFoldDB" id="A0A4V2SJ75"/>
<dbReference type="InterPro" id="IPR013325">
    <property type="entry name" value="RNA_pol_sigma_r2"/>
</dbReference>
<dbReference type="GO" id="GO:0006352">
    <property type="term" value="P:DNA-templated transcription initiation"/>
    <property type="evidence" value="ECO:0007669"/>
    <property type="project" value="InterPro"/>
</dbReference>
<dbReference type="SUPFAM" id="SSF88946">
    <property type="entry name" value="Sigma2 domain of RNA polymerase sigma factors"/>
    <property type="match status" value="1"/>
</dbReference>
<keyword evidence="4" id="KW-0238">DNA-binding</keyword>
<evidence type="ECO:0000256" key="4">
    <source>
        <dbReference type="ARBA" id="ARBA00023125"/>
    </source>
</evidence>
<dbReference type="EMBL" id="SLXI01000002">
    <property type="protein sequence ID" value="TCP13341.1"/>
    <property type="molecule type" value="Genomic_DNA"/>
</dbReference>
<evidence type="ECO:0000256" key="1">
    <source>
        <dbReference type="ARBA" id="ARBA00010641"/>
    </source>
</evidence>
<organism evidence="8 9">
    <name type="scientific">Bisgaardia hudsonensis</name>
    <dbReference type="NCBI Taxonomy" id="109472"/>
    <lineage>
        <taxon>Bacteria</taxon>
        <taxon>Pseudomonadati</taxon>
        <taxon>Pseudomonadota</taxon>
        <taxon>Gammaproteobacteria</taxon>
        <taxon>Pasteurellales</taxon>
        <taxon>Pasteurellaceae</taxon>
        <taxon>Bisgaardia</taxon>
    </lineage>
</organism>
<evidence type="ECO:0000256" key="2">
    <source>
        <dbReference type="ARBA" id="ARBA00023015"/>
    </source>
</evidence>
<dbReference type="GO" id="GO:0003677">
    <property type="term" value="F:DNA binding"/>
    <property type="evidence" value="ECO:0007669"/>
    <property type="project" value="UniProtKB-KW"/>
</dbReference>
<proteinExistence type="inferred from homology"/>
<sequence>MKQETLNCISFDTIEIIRKQMLHFTILQIRDPHIAEDLVQDAFVNACKYTQSFRGESSLKTWMFAILKNKIVDFLRSNKKTVALSELEQDDDQDLTEKVFDQRGEWDQSMFSPSEWQSTENTAYSEEFWRIFDFCLNNLPPLQARVFMMRSYLELDTEHICRECDISTTNLYTNLYRARLQLQVCLSQKWFGG</sequence>
<dbReference type="NCBIfam" id="TIGR02943">
    <property type="entry name" value="Sig70_famx1"/>
    <property type="match status" value="1"/>
</dbReference>
<accession>A0A4V2SJ75</accession>
<protein>
    <submittedName>
        <fullName evidence="8">RNA polymerase sigma-70 factor (ECF subfamily)</fullName>
    </submittedName>
</protein>
<feature type="domain" description="RNA polymerase sigma-70 region 2" evidence="6">
    <location>
        <begin position="30"/>
        <end position="80"/>
    </location>
</feature>
<dbReference type="InterPro" id="IPR039425">
    <property type="entry name" value="RNA_pol_sigma-70-like"/>
</dbReference>
<keyword evidence="2" id="KW-0805">Transcription regulation</keyword>
<feature type="domain" description="RNA polymerase sigma factor 70 region 4 type 2" evidence="7">
    <location>
        <begin position="132"/>
        <end position="182"/>
    </location>
</feature>
<dbReference type="Pfam" id="PF08281">
    <property type="entry name" value="Sigma70_r4_2"/>
    <property type="match status" value="1"/>
</dbReference>
<dbReference type="NCBIfam" id="NF009182">
    <property type="entry name" value="PRK12530.1"/>
    <property type="match status" value="1"/>
</dbReference>
<dbReference type="OrthoDB" id="9782108at2"/>
<reference evidence="8 9" key="1">
    <citation type="submission" date="2019-03" db="EMBL/GenBank/DDBJ databases">
        <title>Genomic Encyclopedia of Type Strains, Phase IV (KMG-IV): sequencing the most valuable type-strain genomes for metagenomic binning, comparative biology and taxonomic classification.</title>
        <authorList>
            <person name="Goeker M."/>
        </authorList>
    </citation>
    <scope>NUCLEOTIDE SEQUENCE [LARGE SCALE GENOMIC DNA]</scope>
    <source>
        <strain evidence="8 9">DSM 28231</strain>
    </source>
</reference>
<dbReference type="Gene3D" id="1.10.1740.10">
    <property type="match status" value="1"/>
</dbReference>
<dbReference type="NCBIfam" id="TIGR02937">
    <property type="entry name" value="sigma70-ECF"/>
    <property type="match status" value="1"/>
</dbReference>
<name>A0A4V2SJ75_9PAST</name>
<evidence type="ECO:0000256" key="5">
    <source>
        <dbReference type="ARBA" id="ARBA00023163"/>
    </source>
</evidence>
<dbReference type="InterPro" id="IPR014289">
    <property type="entry name" value="RNA_pol_sigma-24-rel"/>
</dbReference>
<keyword evidence="3" id="KW-0731">Sigma factor</keyword>
<comment type="caution">
    <text evidence="8">The sequence shown here is derived from an EMBL/GenBank/DDBJ whole genome shotgun (WGS) entry which is preliminary data.</text>
</comment>
<evidence type="ECO:0000313" key="9">
    <source>
        <dbReference type="Proteomes" id="UP000294841"/>
    </source>
</evidence>
<evidence type="ECO:0000259" key="6">
    <source>
        <dbReference type="Pfam" id="PF04542"/>
    </source>
</evidence>
<dbReference type="Proteomes" id="UP000294841">
    <property type="component" value="Unassembled WGS sequence"/>
</dbReference>
<evidence type="ECO:0000256" key="3">
    <source>
        <dbReference type="ARBA" id="ARBA00023082"/>
    </source>
</evidence>
<dbReference type="RefSeq" id="WP_132022807.1">
    <property type="nucleotide sequence ID" value="NZ_CP016605.1"/>
</dbReference>
<dbReference type="InterPro" id="IPR013249">
    <property type="entry name" value="RNA_pol_sigma70_r4_t2"/>
</dbReference>
<gene>
    <name evidence="8" type="ORF">EV697_102222</name>
</gene>
<keyword evidence="5" id="KW-0804">Transcription</keyword>
<keyword evidence="9" id="KW-1185">Reference proteome</keyword>
<dbReference type="Gene3D" id="1.10.10.10">
    <property type="entry name" value="Winged helix-like DNA-binding domain superfamily/Winged helix DNA-binding domain"/>
    <property type="match status" value="1"/>
</dbReference>
<evidence type="ECO:0000259" key="7">
    <source>
        <dbReference type="Pfam" id="PF08281"/>
    </source>
</evidence>
<dbReference type="InterPro" id="IPR007627">
    <property type="entry name" value="RNA_pol_sigma70_r2"/>
</dbReference>
<comment type="similarity">
    <text evidence="1">Belongs to the sigma-70 factor family. ECF subfamily.</text>
</comment>
<dbReference type="Pfam" id="PF04542">
    <property type="entry name" value="Sigma70_r2"/>
    <property type="match status" value="1"/>
</dbReference>
<dbReference type="InterPro" id="IPR013324">
    <property type="entry name" value="RNA_pol_sigma_r3/r4-like"/>
</dbReference>
<dbReference type="InterPro" id="IPR036388">
    <property type="entry name" value="WH-like_DNA-bd_sf"/>
</dbReference>
<dbReference type="GO" id="GO:0016987">
    <property type="term" value="F:sigma factor activity"/>
    <property type="evidence" value="ECO:0007669"/>
    <property type="project" value="UniProtKB-KW"/>
</dbReference>
<dbReference type="PANTHER" id="PTHR43133:SF8">
    <property type="entry name" value="RNA POLYMERASE SIGMA FACTOR HI_1459-RELATED"/>
    <property type="match status" value="1"/>
</dbReference>
<evidence type="ECO:0000313" key="8">
    <source>
        <dbReference type="EMBL" id="TCP13341.1"/>
    </source>
</evidence>
<dbReference type="PANTHER" id="PTHR43133">
    <property type="entry name" value="RNA POLYMERASE ECF-TYPE SIGMA FACTO"/>
    <property type="match status" value="1"/>
</dbReference>